<reference evidence="1" key="2">
    <citation type="submission" date="2023-05" db="EMBL/GenBank/DDBJ databases">
        <authorList>
            <consortium name="Lawrence Berkeley National Laboratory"/>
            <person name="Steindorff A."/>
            <person name="Hensen N."/>
            <person name="Bonometti L."/>
            <person name="Westerberg I."/>
            <person name="Brannstrom I.O."/>
            <person name="Guillou S."/>
            <person name="Cros-Aarteil S."/>
            <person name="Calhoun S."/>
            <person name="Haridas S."/>
            <person name="Kuo A."/>
            <person name="Mondo S."/>
            <person name="Pangilinan J."/>
            <person name="Riley R."/>
            <person name="Labutti K."/>
            <person name="Andreopoulos B."/>
            <person name="Lipzen A."/>
            <person name="Chen C."/>
            <person name="Yanf M."/>
            <person name="Daum C."/>
            <person name="Ng V."/>
            <person name="Clum A."/>
            <person name="Ohm R."/>
            <person name="Martin F."/>
            <person name="Silar P."/>
            <person name="Natvig D."/>
            <person name="Lalanne C."/>
            <person name="Gautier V."/>
            <person name="Ament-Velasquez S.L."/>
            <person name="Kruys A."/>
            <person name="Hutchinson M.I."/>
            <person name="Powell A.J."/>
            <person name="Barry K."/>
            <person name="Miller A.N."/>
            <person name="Grigoriev I.V."/>
            <person name="Debuchy R."/>
            <person name="Gladieux P."/>
            <person name="Thoren M.H."/>
            <person name="Johannesson H."/>
        </authorList>
    </citation>
    <scope>NUCLEOTIDE SEQUENCE</scope>
    <source>
        <strain evidence="1">CBS 103.79</strain>
    </source>
</reference>
<evidence type="ECO:0000313" key="1">
    <source>
        <dbReference type="EMBL" id="KAK3897084.1"/>
    </source>
</evidence>
<name>A0AAN6MAY8_9PEZI</name>
<dbReference type="Proteomes" id="UP001303889">
    <property type="component" value="Unassembled WGS sequence"/>
</dbReference>
<dbReference type="PANTHER" id="PTHR21310:SF13">
    <property type="entry name" value="AMINOGLYCOSIDE PHOSPHOTRANSFERASE DOMAIN-CONTAINING PROTEIN"/>
    <property type="match status" value="1"/>
</dbReference>
<reference evidence="1" key="1">
    <citation type="journal article" date="2023" name="Mol. Phylogenet. Evol.">
        <title>Genome-scale phylogeny and comparative genomics of the fungal order Sordariales.</title>
        <authorList>
            <person name="Hensen N."/>
            <person name="Bonometti L."/>
            <person name="Westerberg I."/>
            <person name="Brannstrom I.O."/>
            <person name="Guillou S."/>
            <person name="Cros-Aarteil S."/>
            <person name="Calhoun S."/>
            <person name="Haridas S."/>
            <person name="Kuo A."/>
            <person name="Mondo S."/>
            <person name="Pangilinan J."/>
            <person name="Riley R."/>
            <person name="LaButti K."/>
            <person name="Andreopoulos B."/>
            <person name="Lipzen A."/>
            <person name="Chen C."/>
            <person name="Yan M."/>
            <person name="Daum C."/>
            <person name="Ng V."/>
            <person name="Clum A."/>
            <person name="Steindorff A."/>
            <person name="Ohm R.A."/>
            <person name="Martin F."/>
            <person name="Silar P."/>
            <person name="Natvig D.O."/>
            <person name="Lalanne C."/>
            <person name="Gautier V."/>
            <person name="Ament-Velasquez S.L."/>
            <person name="Kruys A."/>
            <person name="Hutchinson M.I."/>
            <person name="Powell A.J."/>
            <person name="Barry K."/>
            <person name="Miller A.N."/>
            <person name="Grigoriev I.V."/>
            <person name="Debuchy R."/>
            <person name="Gladieux P."/>
            <person name="Hiltunen Thoren M."/>
            <person name="Johannesson H."/>
        </authorList>
    </citation>
    <scope>NUCLEOTIDE SEQUENCE</scope>
    <source>
        <strain evidence="1">CBS 103.79</strain>
    </source>
</reference>
<keyword evidence="2" id="KW-1185">Reference proteome</keyword>
<organism evidence="1 2">
    <name type="scientific">Staphylotrichum tortipilum</name>
    <dbReference type="NCBI Taxonomy" id="2831512"/>
    <lineage>
        <taxon>Eukaryota</taxon>
        <taxon>Fungi</taxon>
        <taxon>Dikarya</taxon>
        <taxon>Ascomycota</taxon>
        <taxon>Pezizomycotina</taxon>
        <taxon>Sordariomycetes</taxon>
        <taxon>Sordariomycetidae</taxon>
        <taxon>Sordariales</taxon>
        <taxon>Chaetomiaceae</taxon>
        <taxon>Staphylotrichum</taxon>
    </lineage>
</organism>
<comment type="caution">
    <text evidence="1">The sequence shown here is derived from an EMBL/GenBank/DDBJ whole genome shotgun (WGS) entry which is preliminary data.</text>
</comment>
<proteinExistence type="predicted"/>
<gene>
    <name evidence="1" type="ORF">C8A05DRAFT_39364</name>
</gene>
<sequence>MTQVPVPNVIAFDDSRDINEIGFEWILMELIPGVSALTRWRKMSMDDKISLVEQNAELQSQLFRRSVEDSKFQSMGTLGSDNSTSESAVCDPKPGRIVSHIFWGDHFEYDIPRGPFRSSHDWLSAYLGIICHEQAEILKNDDDEDTREDAEEWLRVATKLTPPSENFDPDAIGKVKVLAFRYPRYAQRRYRGWGSWGFTVLRAVYTPESDMLFPLAMERLRRVVQFWCHWTRFTGIGASCEKYKVEDTSWNDEVFGRFWLDVVEDREGLGGLDSRSGGDEGERFGALAEYFRRWCEGVDTQSDTGD</sequence>
<feature type="non-terminal residue" evidence="1">
    <location>
        <position position="306"/>
    </location>
</feature>
<dbReference type="EMBL" id="MU856280">
    <property type="protein sequence ID" value="KAK3897084.1"/>
    <property type="molecule type" value="Genomic_DNA"/>
</dbReference>
<dbReference type="PANTHER" id="PTHR21310">
    <property type="entry name" value="AMINOGLYCOSIDE PHOSPHOTRANSFERASE-RELATED-RELATED"/>
    <property type="match status" value="1"/>
</dbReference>
<accession>A0AAN6MAY8</accession>
<protein>
    <submittedName>
        <fullName evidence="1">Uncharacterized protein</fullName>
    </submittedName>
</protein>
<evidence type="ECO:0000313" key="2">
    <source>
        <dbReference type="Proteomes" id="UP001303889"/>
    </source>
</evidence>
<dbReference type="AlphaFoldDB" id="A0AAN6MAY8"/>
<dbReference type="InterPro" id="IPR051678">
    <property type="entry name" value="AGP_Transferase"/>
</dbReference>